<dbReference type="GO" id="GO:0004252">
    <property type="term" value="F:serine-type endopeptidase activity"/>
    <property type="evidence" value="ECO:0007669"/>
    <property type="project" value="InterPro"/>
</dbReference>
<evidence type="ECO:0000313" key="3">
    <source>
        <dbReference type="Proteomes" id="UP000281553"/>
    </source>
</evidence>
<feature type="domain" description="Fibronectin type-III" evidence="1">
    <location>
        <begin position="1"/>
        <end position="92"/>
    </location>
</feature>
<protein>
    <recommendedName>
        <fullName evidence="1">Fibronectin type-III domain-containing protein</fullName>
    </recommendedName>
</protein>
<dbReference type="InterPro" id="IPR003961">
    <property type="entry name" value="FN3_dom"/>
</dbReference>
<dbReference type="CDD" id="cd00063">
    <property type="entry name" value="FN3"/>
    <property type="match status" value="3"/>
</dbReference>
<reference evidence="2 3" key="1">
    <citation type="submission" date="2018-11" db="EMBL/GenBank/DDBJ databases">
        <authorList>
            <consortium name="Pathogen Informatics"/>
        </authorList>
    </citation>
    <scope>NUCLEOTIDE SEQUENCE [LARGE SCALE GENOMIC DNA]</scope>
</reference>
<feature type="domain" description="Fibronectin type-III" evidence="1">
    <location>
        <begin position="96"/>
        <end position="191"/>
    </location>
</feature>
<gene>
    <name evidence="2" type="ORF">DILT_LOCUS4744</name>
</gene>
<dbReference type="PANTHER" id="PTHR46957">
    <property type="entry name" value="CYTOKINE RECEPTOR"/>
    <property type="match status" value="1"/>
</dbReference>
<dbReference type="Pfam" id="PF00041">
    <property type="entry name" value="fn3"/>
    <property type="match status" value="3"/>
</dbReference>
<dbReference type="GO" id="GO:0006508">
    <property type="term" value="P:proteolysis"/>
    <property type="evidence" value="ECO:0007669"/>
    <property type="project" value="InterPro"/>
</dbReference>
<evidence type="ECO:0000259" key="1">
    <source>
        <dbReference type="PROSITE" id="PS50853"/>
    </source>
</evidence>
<feature type="domain" description="Fibronectin type-III" evidence="1">
    <location>
        <begin position="195"/>
        <end position="286"/>
    </location>
</feature>
<organism evidence="2 3">
    <name type="scientific">Dibothriocephalus latus</name>
    <name type="common">Fish tapeworm</name>
    <name type="synonym">Diphyllobothrium latum</name>
    <dbReference type="NCBI Taxonomy" id="60516"/>
    <lineage>
        <taxon>Eukaryota</taxon>
        <taxon>Metazoa</taxon>
        <taxon>Spiralia</taxon>
        <taxon>Lophotrochozoa</taxon>
        <taxon>Platyhelminthes</taxon>
        <taxon>Cestoda</taxon>
        <taxon>Eucestoda</taxon>
        <taxon>Diphyllobothriidea</taxon>
        <taxon>Diphyllobothriidae</taxon>
        <taxon>Dibothriocephalus</taxon>
    </lineage>
</organism>
<dbReference type="SUPFAM" id="SSF50494">
    <property type="entry name" value="Trypsin-like serine proteases"/>
    <property type="match status" value="1"/>
</dbReference>
<dbReference type="InterPro" id="IPR013783">
    <property type="entry name" value="Ig-like_fold"/>
</dbReference>
<accession>A0A3P7LE88</accession>
<name>A0A3P7LE88_DIBLA</name>
<dbReference type="OrthoDB" id="114660at2759"/>
<dbReference type="SUPFAM" id="SSF49265">
    <property type="entry name" value="Fibronectin type III"/>
    <property type="match status" value="2"/>
</dbReference>
<dbReference type="InterPro" id="IPR043504">
    <property type="entry name" value="Peptidase_S1_PA_chymotrypsin"/>
</dbReference>
<dbReference type="Gene3D" id="2.60.40.10">
    <property type="entry name" value="Immunoglobulins"/>
    <property type="match status" value="3"/>
</dbReference>
<dbReference type="PROSITE" id="PS50853">
    <property type="entry name" value="FN3"/>
    <property type="match status" value="3"/>
</dbReference>
<dbReference type="PANTHER" id="PTHR46957:SF3">
    <property type="entry name" value="CYTOKINE RECEPTOR"/>
    <property type="match status" value="1"/>
</dbReference>
<dbReference type="InterPro" id="IPR036116">
    <property type="entry name" value="FN3_sf"/>
</dbReference>
<dbReference type="EMBL" id="UYRU01046026">
    <property type="protein sequence ID" value="VDN08913.1"/>
    <property type="molecule type" value="Genomic_DNA"/>
</dbReference>
<proteinExistence type="predicted"/>
<dbReference type="Pfam" id="PF00089">
    <property type="entry name" value="Trypsin"/>
    <property type="match status" value="1"/>
</dbReference>
<dbReference type="InterPro" id="IPR050713">
    <property type="entry name" value="RTP_Phos/Ushers"/>
</dbReference>
<dbReference type="Proteomes" id="UP000281553">
    <property type="component" value="Unassembled WGS sequence"/>
</dbReference>
<dbReference type="GO" id="GO:0016020">
    <property type="term" value="C:membrane"/>
    <property type="evidence" value="ECO:0007669"/>
    <property type="project" value="UniProtKB-SubCell"/>
</dbReference>
<dbReference type="Gene3D" id="2.40.10.10">
    <property type="entry name" value="Trypsin-like serine proteases"/>
    <property type="match status" value="2"/>
</dbReference>
<keyword evidence="3" id="KW-1185">Reference proteome</keyword>
<dbReference type="InterPro" id="IPR001254">
    <property type="entry name" value="Trypsin_dom"/>
</dbReference>
<dbReference type="SMART" id="SM00060">
    <property type="entry name" value="FN3"/>
    <property type="match status" value="3"/>
</dbReference>
<dbReference type="PROSITE" id="PS00134">
    <property type="entry name" value="TRYPSIN_HIS"/>
    <property type="match status" value="1"/>
</dbReference>
<sequence length="420" mass="46223">MPNDVKAVVLSSQSIQVTWKRPNYTLPDEDGYKLEIVGQDFSDSILVGTDVFSHTFSGLKPYREYTIYVQVKDRIPGVLRPRGQSSRRTWPAAGQKVTDLLVTAEDPRSVHARWNLPSESFGIIEGFEISAVNKLTGSKKVIESPENVCILYGLDPSTTYTISVSARNEKLAGSGGGLGEGVSADVDTLPLEAEIPNDIRAVALSSQSIQVKWKRPNYTLSDEDGYTVMAVVQNLKNTVFVGKDVSSHTFYGLQPNTEYTFYVQVKDRIPGVLYKSGQISRRTWPAVQKACGGQTFAPAAWLVHQSTKREAIAHSWPWTVGLYTSNRGPYPFCGGTLIAPDWVITAAHCVEMAMNCIVPPNPCWGENGAGVNCVDAQGQWILYGIINRGSFLCAGKYAMSTKIQSHLDWIRETIGTKEFA</sequence>
<dbReference type="AlphaFoldDB" id="A0A3P7LE88"/>
<evidence type="ECO:0000313" key="2">
    <source>
        <dbReference type="EMBL" id="VDN08913.1"/>
    </source>
</evidence>
<dbReference type="InterPro" id="IPR018114">
    <property type="entry name" value="TRYPSIN_HIS"/>
</dbReference>
<dbReference type="InterPro" id="IPR009003">
    <property type="entry name" value="Peptidase_S1_PA"/>
</dbReference>